<dbReference type="EMBL" id="CP001850">
    <property type="protein sequence ID" value="ADC91187.1"/>
    <property type="molecule type" value="Genomic_DNA"/>
</dbReference>
<accession>D3R115</accession>
<dbReference type="HOGENOM" id="CLU_2666767_0_0_9"/>
<proteinExistence type="predicted"/>
<name>D3R115_MAGIU</name>
<reference evidence="2" key="1">
    <citation type="submission" date="2009-12" db="EMBL/GenBank/DDBJ databases">
        <title>Sequence of Clostridiales genomosp. BVAB3 str. UPII9-5.</title>
        <authorList>
            <person name="Madupu R."/>
            <person name="Durkin A.S."/>
            <person name="Torralba M."/>
            <person name="Methe B."/>
            <person name="Sutton G.G."/>
            <person name="Strausberg R.L."/>
            <person name="Nelson K.E."/>
        </authorList>
    </citation>
    <scope>NUCLEOTIDE SEQUENCE [LARGE SCALE GENOMIC DNA]</scope>
    <source>
        <strain evidence="2">UPII9-5</strain>
    </source>
</reference>
<keyword evidence="2" id="KW-1185">Reference proteome</keyword>
<dbReference type="KEGG" id="clo:HMPREF0868_0548"/>
<evidence type="ECO:0000313" key="2">
    <source>
        <dbReference type="Proteomes" id="UP000008234"/>
    </source>
</evidence>
<evidence type="ECO:0008006" key="3">
    <source>
        <dbReference type="Google" id="ProtNLM"/>
    </source>
</evidence>
<dbReference type="STRING" id="699246.HMPREF0868_0548"/>
<protein>
    <recommendedName>
        <fullName evidence="3">YjcQ protein</fullName>
    </recommendedName>
</protein>
<gene>
    <name evidence="1" type="ordered locus">HMPREF0868_0548</name>
</gene>
<dbReference type="AlphaFoldDB" id="D3R115"/>
<dbReference type="Proteomes" id="UP000008234">
    <property type="component" value="Chromosome"/>
</dbReference>
<sequence>MPTNDYDVIVFKRLVYYYACLKRTTVFKQSEFDLITKKADNEEYLLYVLEMMQDEGLIKGLTLTRAWGQVLQVVR</sequence>
<organism evidence="1 2">
    <name type="scientific">Mageeibacillus indolicus (strain UPII9-5)</name>
    <name type="common">Clostridiales genomosp. BVAB3 (strain UPII9-5)</name>
    <dbReference type="NCBI Taxonomy" id="699246"/>
    <lineage>
        <taxon>Bacteria</taxon>
        <taxon>Bacillati</taxon>
        <taxon>Bacillota</taxon>
        <taxon>Clostridia</taxon>
        <taxon>Eubacteriales</taxon>
        <taxon>Oscillospiraceae</taxon>
        <taxon>Mageeibacillus</taxon>
    </lineage>
</organism>
<evidence type="ECO:0000313" key="1">
    <source>
        <dbReference type="EMBL" id="ADC91187.1"/>
    </source>
</evidence>